<evidence type="ECO:0000313" key="1">
    <source>
        <dbReference type="EMBL" id="RHZ46792.1"/>
    </source>
</evidence>
<organism evidence="1 2">
    <name type="scientific">Diversispora epigaea</name>
    <dbReference type="NCBI Taxonomy" id="1348612"/>
    <lineage>
        <taxon>Eukaryota</taxon>
        <taxon>Fungi</taxon>
        <taxon>Fungi incertae sedis</taxon>
        <taxon>Mucoromycota</taxon>
        <taxon>Glomeromycotina</taxon>
        <taxon>Glomeromycetes</taxon>
        <taxon>Diversisporales</taxon>
        <taxon>Diversisporaceae</taxon>
        <taxon>Diversispora</taxon>
    </lineage>
</organism>
<evidence type="ECO:0000313" key="2">
    <source>
        <dbReference type="Proteomes" id="UP000266861"/>
    </source>
</evidence>
<protein>
    <submittedName>
        <fullName evidence="1">Uncharacterized protein</fullName>
    </submittedName>
</protein>
<accession>A0A397G704</accession>
<comment type="caution">
    <text evidence="1">The sequence shown here is derived from an EMBL/GenBank/DDBJ whole genome shotgun (WGS) entry which is preliminary data.</text>
</comment>
<dbReference type="AlphaFoldDB" id="A0A397G704"/>
<proteinExistence type="predicted"/>
<name>A0A397G704_9GLOM</name>
<gene>
    <name evidence="1" type="ORF">Glove_606g124</name>
</gene>
<reference evidence="1 2" key="1">
    <citation type="submission" date="2018-08" db="EMBL/GenBank/DDBJ databases">
        <title>Genome and evolution of the arbuscular mycorrhizal fungus Diversispora epigaea (formerly Glomus versiforme) and its bacterial endosymbionts.</title>
        <authorList>
            <person name="Sun X."/>
            <person name="Fei Z."/>
            <person name="Harrison M."/>
        </authorList>
    </citation>
    <scope>NUCLEOTIDE SEQUENCE [LARGE SCALE GENOMIC DNA]</scope>
    <source>
        <strain evidence="1 2">IT104</strain>
    </source>
</reference>
<dbReference type="Proteomes" id="UP000266861">
    <property type="component" value="Unassembled WGS sequence"/>
</dbReference>
<keyword evidence="2" id="KW-1185">Reference proteome</keyword>
<sequence length="73" mass="7710">MTMVNIPKLVVSRSIQVEISTACSSEMIVEKGSFSSSVQGGNSVTMTDLAGKTLDFTVRSGISICCYLLKVGC</sequence>
<dbReference type="EMBL" id="PQFF01000504">
    <property type="protein sequence ID" value="RHZ46792.1"/>
    <property type="molecule type" value="Genomic_DNA"/>
</dbReference>